<dbReference type="PANTHER" id="PTHR22935:SF97">
    <property type="entry name" value="BETA-LACTAMASE-RELATED DOMAIN-CONTAINING PROTEIN"/>
    <property type="match status" value="1"/>
</dbReference>
<feature type="domain" description="Beta-lactamase-like ARB-00930-like C-terminal" evidence="3">
    <location>
        <begin position="415"/>
        <end position="558"/>
    </location>
</feature>
<dbReference type="Proteomes" id="UP001287356">
    <property type="component" value="Unassembled WGS sequence"/>
</dbReference>
<dbReference type="Gene3D" id="3.40.710.10">
    <property type="entry name" value="DD-peptidase/beta-lactamase superfamily"/>
    <property type="match status" value="1"/>
</dbReference>
<protein>
    <submittedName>
        <fullName evidence="4">Beta-lactamase/transpeptidase-like protein</fullName>
    </submittedName>
</protein>
<name>A0AAE0MYD1_9PEZI</name>
<dbReference type="AlphaFoldDB" id="A0AAE0MYD1"/>
<proteinExistence type="predicted"/>
<evidence type="ECO:0000259" key="2">
    <source>
        <dbReference type="Pfam" id="PF00144"/>
    </source>
</evidence>
<dbReference type="InterPro" id="IPR012338">
    <property type="entry name" value="Beta-lactam/transpept-like"/>
</dbReference>
<keyword evidence="1" id="KW-0732">Signal</keyword>
<dbReference type="EMBL" id="JAULSN010000013">
    <property type="protein sequence ID" value="KAK3360940.1"/>
    <property type="molecule type" value="Genomic_DNA"/>
</dbReference>
<keyword evidence="5" id="KW-1185">Reference proteome</keyword>
<evidence type="ECO:0000313" key="5">
    <source>
        <dbReference type="Proteomes" id="UP001287356"/>
    </source>
</evidence>
<dbReference type="SUPFAM" id="SSF56601">
    <property type="entry name" value="beta-lactamase/transpeptidase-like"/>
    <property type="match status" value="1"/>
</dbReference>
<dbReference type="InterPro" id="IPR058664">
    <property type="entry name" value="ARB_00930-like_C"/>
</dbReference>
<accession>A0AAE0MYD1</accession>
<dbReference type="PANTHER" id="PTHR22935">
    <property type="entry name" value="PENICILLIN-BINDING PROTEIN"/>
    <property type="match status" value="1"/>
</dbReference>
<dbReference type="InterPro" id="IPR051478">
    <property type="entry name" value="Beta-lactamase-like_AB/R"/>
</dbReference>
<gene>
    <name evidence="4" type="ORF">B0T24DRAFT_653025</name>
</gene>
<dbReference type="InterPro" id="IPR001466">
    <property type="entry name" value="Beta-lactam-related"/>
</dbReference>
<reference evidence="4" key="2">
    <citation type="submission" date="2023-06" db="EMBL/GenBank/DDBJ databases">
        <authorList>
            <consortium name="Lawrence Berkeley National Laboratory"/>
            <person name="Haridas S."/>
            <person name="Hensen N."/>
            <person name="Bonometti L."/>
            <person name="Westerberg I."/>
            <person name="Brannstrom I.O."/>
            <person name="Guillou S."/>
            <person name="Cros-Aarteil S."/>
            <person name="Calhoun S."/>
            <person name="Kuo A."/>
            <person name="Mondo S."/>
            <person name="Pangilinan J."/>
            <person name="Riley R."/>
            <person name="Labutti K."/>
            <person name="Andreopoulos B."/>
            <person name="Lipzen A."/>
            <person name="Chen C."/>
            <person name="Yanf M."/>
            <person name="Daum C."/>
            <person name="Ng V."/>
            <person name="Clum A."/>
            <person name="Steindorff A."/>
            <person name="Ohm R."/>
            <person name="Martin F."/>
            <person name="Silar P."/>
            <person name="Natvig D."/>
            <person name="Lalanne C."/>
            <person name="Gautier V."/>
            <person name="Ament-Velasquez S.L."/>
            <person name="Kruys A."/>
            <person name="Hutchinson M.I."/>
            <person name="Powell A.J."/>
            <person name="Barry K."/>
            <person name="Miller A.N."/>
            <person name="Grigoriev I.V."/>
            <person name="Debuchy R."/>
            <person name="Gladieux P."/>
            <person name="Thoren M.H."/>
            <person name="Johannesson H."/>
        </authorList>
    </citation>
    <scope>NUCLEOTIDE SEQUENCE</scope>
    <source>
        <strain evidence="4">CBS 958.72</strain>
    </source>
</reference>
<sequence>MRPFSPSSLVWIAVASQLGAAQNCPILGPAYPAVTNIAAPKLTAAKARFEKALESVNRSSTSFAVQVYSAHDDDLIYSTYHTATDQVGAAVVGPDTIWRLFSISKAITVYAFLAKLGDKYWNEPITNYIPELADAPVHDPIRDVNWAEVTLGSLAGQSSGITRDYSLRDSSTVQSQIPGFRTLKDSEIIKCGSFGLRTCNRTEAMRIIMKTYPWALSYRTPNYSTLAFQLLAYAAENITGESFPDIIVNQLIKPLNLTRTSVPIPRNETNVVNYPAAAWELDLGDLSPGGGYSQSASDLSTLGRSILRSTLLPPIVTRRWLAPAIHSGSVRFSMGRPWEILRHALPAALTSNVTRNVDIYSKQGGGGVYTTLIALSPDHDIGASILTAGDETQAAFNTIRQAFLDVWLGVAEEAARDQAQATYEGTYASNAVGDNSSIVVGLSPGEPALFVDQVISNGTDVLQYIVNTAGLGGKKGKFGLWLYPMGLVDENNENVDRGRKKRVAFRGWPGLVGEKPSETCGSWAESDRLRWGNYPGDLYVFEVDQGGKASVLENPGLGRMFWRV</sequence>
<comment type="caution">
    <text evidence="4">The sequence shown here is derived from an EMBL/GenBank/DDBJ whole genome shotgun (WGS) entry which is preliminary data.</text>
</comment>
<feature type="chain" id="PRO_5041969382" evidence="1">
    <location>
        <begin position="22"/>
        <end position="564"/>
    </location>
</feature>
<dbReference type="Pfam" id="PF26335">
    <property type="entry name" value="ARB_00930_C"/>
    <property type="match status" value="1"/>
</dbReference>
<dbReference type="Pfam" id="PF00144">
    <property type="entry name" value="Beta-lactamase"/>
    <property type="match status" value="1"/>
</dbReference>
<reference evidence="4" key="1">
    <citation type="journal article" date="2023" name="Mol. Phylogenet. Evol.">
        <title>Genome-scale phylogeny and comparative genomics of the fungal order Sordariales.</title>
        <authorList>
            <person name="Hensen N."/>
            <person name="Bonometti L."/>
            <person name="Westerberg I."/>
            <person name="Brannstrom I.O."/>
            <person name="Guillou S."/>
            <person name="Cros-Aarteil S."/>
            <person name="Calhoun S."/>
            <person name="Haridas S."/>
            <person name="Kuo A."/>
            <person name="Mondo S."/>
            <person name="Pangilinan J."/>
            <person name="Riley R."/>
            <person name="LaButti K."/>
            <person name="Andreopoulos B."/>
            <person name="Lipzen A."/>
            <person name="Chen C."/>
            <person name="Yan M."/>
            <person name="Daum C."/>
            <person name="Ng V."/>
            <person name="Clum A."/>
            <person name="Steindorff A."/>
            <person name="Ohm R.A."/>
            <person name="Martin F."/>
            <person name="Silar P."/>
            <person name="Natvig D.O."/>
            <person name="Lalanne C."/>
            <person name="Gautier V."/>
            <person name="Ament-Velasquez S.L."/>
            <person name="Kruys A."/>
            <person name="Hutchinson M.I."/>
            <person name="Powell A.J."/>
            <person name="Barry K."/>
            <person name="Miller A.N."/>
            <person name="Grigoriev I.V."/>
            <person name="Debuchy R."/>
            <person name="Gladieux P."/>
            <person name="Hiltunen Thoren M."/>
            <person name="Johannesson H."/>
        </authorList>
    </citation>
    <scope>NUCLEOTIDE SEQUENCE</scope>
    <source>
        <strain evidence="4">CBS 958.72</strain>
    </source>
</reference>
<feature type="signal peptide" evidence="1">
    <location>
        <begin position="1"/>
        <end position="21"/>
    </location>
</feature>
<evidence type="ECO:0000256" key="1">
    <source>
        <dbReference type="SAM" id="SignalP"/>
    </source>
</evidence>
<evidence type="ECO:0000259" key="3">
    <source>
        <dbReference type="Pfam" id="PF26335"/>
    </source>
</evidence>
<organism evidence="4 5">
    <name type="scientific">Lasiosphaeria ovina</name>
    <dbReference type="NCBI Taxonomy" id="92902"/>
    <lineage>
        <taxon>Eukaryota</taxon>
        <taxon>Fungi</taxon>
        <taxon>Dikarya</taxon>
        <taxon>Ascomycota</taxon>
        <taxon>Pezizomycotina</taxon>
        <taxon>Sordariomycetes</taxon>
        <taxon>Sordariomycetidae</taxon>
        <taxon>Sordariales</taxon>
        <taxon>Lasiosphaeriaceae</taxon>
        <taxon>Lasiosphaeria</taxon>
    </lineage>
</organism>
<feature type="domain" description="Beta-lactamase-related" evidence="2">
    <location>
        <begin position="65"/>
        <end position="394"/>
    </location>
</feature>
<evidence type="ECO:0000313" key="4">
    <source>
        <dbReference type="EMBL" id="KAK3360940.1"/>
    </source>
</evidence>